<dbReference type="Proteomes" id="UP000271683">
    <property type="component" value="Unassembled WGS sequence"/>
</dbReference>
<dbReference type="PRINTS" id="PR00116">
    <property type="entry name" value="ARGINASE"/>
</dbReference>
<keyword evidence="2" id="KW-0378">Hydrolase</keyword>
<proteinExistence type="inferred from homology"/>
<comment type="caution">
    <text evidence="5">The sequence shown here is derived from an EMBL/GenBank/DDBJ whole genome shotgun (WGS) entry which is preliminary data.</text>
</comment>
<comment type="similarity">
    <text evidence="4">Belongs to the arginase family.</text>
</comment>
<evidence type="ECO:0000256" key="3">
    <source>
        <dbReference type="ARBA" id="ARBA00023211"/>
    </source>
</evidence>
<dbReference type="AlphaFoldDB" id="A0A3N1GVH0"/>
<gene>
    <name evidence="5" type="ORF">EDD30_7249</name>
</gene>
<dbReference type="SUPFAM" id="SSF52768">
    <property type="entry name" value="Arginase/deacetylase"/>
    <property type="match status" value="1"/>
</dbReference>
<dbReference type="GO" id="GO:0004053">
    <property type="term" value="F:arginase activity"/>
    <property type="evidence" value="ECO:0007669"/>
    <property type="project" value="TreeGrafter"/>
</dbReference>
<dbReference type="OrthoDB" id="7331788at2"/>
<dbReference type="InterPro" id="IPR023696">
    <property type="entry name" value="Ureohydrolase_dom_sf"/>
</dbReference>
<dbReference type="PROSITE" id="PS51409">
    <property type="entry name" value="ARGINASE_2"/>
    <property type="match status" value="1"/>
</dbReference>
<protein>
    <submittedName>
        <fullName evidence="5">Arginase</fullName>
    </submittedName>
</protein>
<evidence type="ECO:0000313" key="6">
    <source>
        <dbReference type="Proteomes" id="UP000271683"/>
    </source>
</evidence>
<evidence type="ECO:0000313" key="5">
    <source>
        <dbReference type="EMBL" id="ROP34172.1"/>
    </source>
</evidence>
<dbReference type="Pfam" id="PF00491">
    <property type="entry name" value="Arginase"/>
    <property type="match status" value="1"/>
</dbReference>
<dbReference type="InterPro" id="IPR006035">
    <property type="entry name" value="Ureohydrolase"/>
</dbReference>
<reference evidence="5 6" key="1">
    <citation type="submission" date="2018-11" db="EMBL/GenBank/DDBJ databases">
        <title>Sequencing the genomes of 1000 actinobacteria strains.</title>
        <authorList>
            <person name="Klenk H.-P."/>
        </authorList>
    </citation>
    <scope>NUCLEOTIDE SEQUENCE [LARGE SCALE GENOMIC DNA]</scope>
    <source>
        <strain evidence="5 6">DSM 43634</strain>
    </source>
</reference>
<dbReference type="PANTHER" id="PTHR43782:SF3">
    <property type="entry name" value="ARGINASE"/>
    <property type="match status" value="1"/>
</dbReference>
<evidence type="ECO:0000256" key="1">
    <source>
        <dbReference type="ARBA" id="ARBA00022723"/>
    </source>
</evidence>
<keyword evidence="3" id="KW-0464">Manganese</keyword>
<dbReference type="RefSeq" id="WP_123678703.1">
    <property type="nucleotide sequence ID" value="NZ_RJKL01000001.1"/>
</dbReference>
<dbReference type="Gene3D" id="3.40.800.10">
    <property type="entry name" value="Ureohydrolase domain"/>
    <property type="match status" value="1"/>
</dbReference>
<dbReference type="PANTHER" id="PTHR43782">
    <property type="entry name" value="ARGINASE"/>
    <property type="match status" value="1"/>
</dbReference>
<dbReference type="GO" id="GO:0005829">
    <property type="term" value="C:cytosol"/>
    <property type="evidence" value="ECO:0007669"/>
    <property type="project" value="TreeGrafter"/>
</dbReference>
<evidence type="ECO:0000256" key="2">
    <source>
        <dbReference type="ARBA" id="ARBA00022801"/>
    </source>
</evidence>
<sequence>MVIVVPYHQDERLPGDLLPLPGREPVLVVDPELPPGDLWTRLAALDEAVAAAVADAPGPVTVVSGDCLMAVAALAGAQRAGLDPALVWFDAHGDVHTLASSTSGYPGGLSLRLAMGGDPALLADRLGLRPVVEERVLLVGARDLDPAEVSFLAASRVRRTTVTGLCAADAPPGPLIVHVDLDVVDPAELPGLLFPAPGGPPASEVVAAVRRLRATGRVAVLDIACPWQRVADPSGRTALLDALIPRDRAAGQ</sequence>
<dbReference type="GO" id="GO:0030145">
    <property type="term" value="F:manganese ion binding"/>
    <property type="evidence" value="ECO:0007669"/>
    <property type="project" value="TreeGrafter"/>
</dbReference>
<name>A0A3N1GVH0_9ACTN</name>
<evidence type="ECO:0000256" key="4">
    <source>
        <dbReference type="PROSITE-ProRule" id="PRU00742"/>
    </source>
</evidence>
<organism evidence="5 6">
    <name type="scientific">Couchioplanes caeruleus</name>
    <dbReference type="NCBI Taxonomy" id="56438"/>
    <lineage>
        <taxon>Bacteria</taxon>
        <taxon>Bacillati</taxon>
        <taxon>Actinomycetota</taxon>
        <taxon>Actinomycetes</taxon>
        <taxon>Micromonosporales</taxon>
        <taxon>Micromonosporaceae</taxon>
        <taxon>Couchioplanes</taxon>
    </lineage>
</organism>
<keyword evidence="1" id="KW-0479">Metal-binding</keyword>
<accession>A0A3N1GVH0</accession>
<dbReference type="EMBL" id="RJKL01000001">
    <property type="protein sequence ID" value="ROP34172.1"/>
    <property type="molecule type" value="Genomic_DNA"/>
</dbReference>